<dbReference type="PANTHER" id="PTHR38457:SF1">
    <property type="entry name" value="REGULATOR ABRB-RELATED"/>
    <property type="match status" value="1"/>
</dbReference>
<dbReference type="PANTHER" id="PTHR38457">
    <property type="entry name" value="REGULATOR ABRB-RELATED"/>
    <property type="match status" value="1"/>
</dbReference>
<dbReference type="Proteomes" id="UP001596230">
    <property type="component" value="Unassembled WGS sequence"/>
</dbReference>
<protein>
    <submittedName>
        <fullName evidence="2">AbrB family transcriptional regulator</fullName>
    </submittedName>
</protein>
<proteinExistence type="predicted"/>
<feature type="transmembrane region" description="Helical" evidence="1">
    <location>
        <begin position="12"/>
        <end position="31"/>
    </location>
</feature>
<dbReference type="EMBL" id="JBHSUB010000018">
    <property type="protein sequence ID" value="MFC6379418.1"/>
    <property type="molecule type" value="Genomic_DNA"/>
</dbReference>
<evidence type="ECO:0000256" key="1">
    <source>
        <dbReference type="SAM" id="Phobius"/>
    </source>
</evidence>
<keyword evidence="1" id="KW-1133">Transmembrane helix</keyword>
<keyword evidence="1" id="KW-0812">Transmembrane</keyword>
<accession>A0ABW1W3Y7</accession>
<feature type="transmembrane region" description="Helical" evidence="1">
    <location>
        <begin position="237"/>
        <end position="255"/>
    </location>
</feature>
<feature type="transmembrane region" description="Helical" evidence="1">
    <location>
        <begin position="267"/>
        <end position="289"/>
    </location>
</feature>
<feature type="transmembrane region" description="Helical" evidence="1">
    <location>
        <begin position="330"/>
        <end position="348"/>
    </location>
</feature>
<gene>
    <name evidence="2" type="ORF">ACFP9W_15295</name>
</gene>
<dbReference type="RefSeq" id="WP_385953637.1">
    <property type="nucleotide sequence ID" value="NZ_JBHSUB010000018.1"/>
</dbReference>
<sequence length="351" mass="37857">MNRASSRIPGPLRWLLLVLCSAGAVIVLEYFHLPAALLLGPMFAAIIFAASGQPLALAPRWQRLAQAVVGSMIARAMPSGVFTEMQHHWPLFILSVFSVIIASTLLGGILAKLRVLPGSTALWGSSPGAATAMTLMAGDFGADTRLVAFMQYLRVLMVALLATLVSHFFTENSGQAIPVPVFFAPLDLHAFLLTLALIAGCTLLAGVIRLPAGPMLLSMFFACLLQNFFGFRIELPLWFLALAYTVIGWAIGFRFTRQILRYALHALPGVLLSVCTLLLICCGFAWLLVHYAGIDPLTAYLATSPGGADSVAIIASSSHVDQPFVMSMQTGRFIAVLILGPLMAKWMVRWV</sequence>
<comment type="caution">
    <text evidence="2">The sequence shown here is derived from an EMBL/GenBank/DDBJ whole genome shotgun (WGS) entry which is preliminary data.</text>
</comment>
<evidence type="ECO:0000313" key="2">
    <source>
        <dbReference type="EMBL" id="MFC6379418.1"/>
    </source>
</evidence>
<feature type="transmembrane region" description="Helical" evidence="1">
    <location>
        <begin position="37"/>
        <end position="57"/>
    </location>
</feature>
<organism evidence="2 3">
    <name type="scientific">Tatumella terrea</name>
    <dbReference type="NCBI Taxonomy" id="419007"/>
    <lineage>
        <taxon>Bacteria</taxon>
        <taxon>Pseudomonadati</taxon>
        <taxon>Pseudomonadota</taxon>
        <taxon>Gammaproteobacteria</taxon>
        <taxon>Enterobacterales</taxon>
        <taxon>Erwiniaceae</taxon>
        <taxon>Tatumella</taxon>
    </lineage>
</organism>
<feature type="transmembrane region" description="Helical" evidence="1">
    <location>
        <begin position="89"/>
        <end position="111"/>
    </location>
</feature>
<dbReference type="Pfam" id="PF05145">
    <property type="entry name" value="AbrB"/>
    <property type="match status" value="1"/>
</dbReference>
<dbReference type="NCBIfam" id="TIGR03082">
    <property type="entry name" value="Gneg_AbrB_dup"/>
    <property type="match status" value="2"/>
</dbReference>
<evidence type="ECO:0000313" key="3">
    <source>
        <dbReference type="Proteomes" id="UP001596230"/>
    </source>
</evidence>
<feature type="transmembrane region" description="Helical" evidence="1">
    <location>
        <begin position="190"/>
        <end position="208"/>
    </location>
</feature>
<keyword evidence="1" id="KW-0472">Membrane</keyword>
<feature type="transmembrane region" description="Helical" evidence="1">
    <location>
        <begin position="152"/>
        <end position="170"/>
    </location>
</feature>
<dbReference type="InterPro" id="IPR007820">
    <property type="entry name" value="AbrB_fam"/>
</dbReference>
<keyword evidence="3" id="KW-1185">Reference proteome</keyword>
<dbReference type="PIRSF" id="PIRSF038991">
    <property type="entry name" value="Protein_AbrB"/>
    <property type="match status" value="1"/>
</dbReference>
<reference evidence="3" key="1">
    <citation type="journal article" date="2019" name="Int. J. Syst. Evol. Microbiol.">
        <title>The Global Catalogue of Microorganisms (GCM) 10K type strain sequencing project: providing services to taxonomists for standard genome sequencing and annotation.</title>
        <authorList>
            <consortium name="The Broad Institute Genomics Platform"/>
            <consortium name="The Broad Institute Genome Sequencing Center for Infectious Disease"/>
            <person name="Wu L."/>
            <person name="Ma J."/>
        </authorList>
    </citation>
    <scope>NUCLEOTIDE SEQUENCE [LARGE SCALE GENOMIC DNA]</scope>
    <source>
        <strain evidence="3">CGMCC 1.18518</strain>
    </source>
</reference>
<dbReference type="InterPro" id="IPR017516">
    <property type="entry name" value="AbrB_dup"/>
</dbReference>
<name>A0ABW1W3Y7_9GAMM</name>